<dbReference type="PANTHER" id="PTHR23235:SF142">
    <property type="entry name" value="ZINC FINGER PROTEIN 384"/>
    <property type="match status" value="1"/>
</dbReference>
<dbReference type="Proteomes" id="UP000515145">
    <property type="component" value="Chromosome 1"/>
</dbReference>
<dbReference type="PROSITE" id="PS50157">
    <property type="entry name" value="ZINC_FINGER_C2H2_2"/>
    <property type="match status" value="4"/>
</dbReference>
<comment type="similarity">
    <text evidence="2">Belongs to the krueppel C2H2-type zinc-finger protein family.</text>
</comment>
<keyword evidence="10" id="KW-0539">Nucleus</keyword>
<evidence type="ECO:0000259" key="14">
    <source>
        <dbReference type="PROSITE" id="PS50157"/>
    </source>
</evidence>
<evidence type="ECO:0000256" key="1">
    <source>
        <dbReference type="ARBA" id="ARBA00004123"/>
    </source>
</evidence>
<evidence type="ECO:0000256" key="13">
    <source>
        <dbReference type="SAM" id="MobiDB-lite"/>
    </source>
</evidence>
<evidence type="ECO:0000256" key="6">
    <source>
        <dbReference type="ARBA" id="ARBA00022833"/>
    </source>
</evidence>
<keyword evidence="12" id="KW-0175">Coiled coil</keyword>
<evidence type="ECO:0000256" key="12">
    <source>
        <dbReference type="SAM" id="Coils"/>
    </source>
</evidence>
<dbReference type="GO" id="GO:0000981">
    <property type="term" value="F:DNA-binding transcription factor activity, RNA polymerase II-specific"/>
    <property type="evidence" value="ECO:0007669"/>
    <property type="project" value="TreeGrafter"/>
</dbReference>
<feature type="compositionally biased region" description="Low complexity" evidence="13">
    <location>
        <begin position="365"/>
        <end position="378"/>
    </location>
</feature>
<sequence>MSMSTDFHSQIASIMEALANAAVAEICKVVDDGYAVVQLEMSRGQKENDFLRKKIKLLELQIARHRAEGSAGGRYPGLRFLPRQSRDSHSGPSLQDRTRVLRKAPGDQQSVQRSQSVILDQDPDQEVVTTTKTESAEPEEVRELLIVKVEGAIDTRPADPEDPCISARGELPDVLKDAQDGQPASCSKTEVQGCLTNTSRVECKEERMDTVHGDKETHGCFQSQLEWQENKTENQEPLSCSTYEEVNSSLSKIPPSRMQHESSVSQFDPLPHAVRDRCGRAGLSLQGGGDRVDEAVSDPGMRSQYQPVLCVQIDEPPSNHTFNRAHVAMETTDFQPQQIQHSGSGFQQRDNLSCQNQLSHASSSQNQDIQSAQPQQQQEHSRPYVCTFCLRRFTHQSQLHIHKRVHTGEKPYLCPQCGKRFGQLSSLKRHQMVHTGERPFPCPHCGKQFSTSTNLKVHQSVHTGEKRFHCSKCGKNFSFLSNLIRHQALHTIK</sequence>
<evidence type="ECO:0000256" key="3">
    <source>
        <dbReference type="ARBA" id="ARBA00022723"/>
    </source>
</evidence>
<dbReference type="InParanoid" id="A0A6P7HNK4"/>
<keyword evidence="9" id="KW-0804">Transcription</keyword>
<evidence type="ECO:0000313" key="15">
    <source>
        <dbReference type="Proteomes" id="UP000515145"/>
    </source>
</evidence>
<feature type="coiled-coil region" evidence="12">
    <location>
        <begin position="41"/>
        <end position="68"/>
    </location>
</feature>
<keyword evidence="7" id="KW-0805">Transcription regulation</keyword>
<dbReference type="PANTHER" id="PTHR23235">
    <property type="entry name" value="KRUEPPEL-LIKE TRANSCRIPTION FACTOR"/>
    <property type="match status" value="1"/>
</dbReference>
<evidence type="ECO:0000313" key="16">
    <source>
        <dbReference type="RefSeq" id="XP_028250179.1"/>
    </source>
</evidence>
<dbReference type="FunFam" id="3.30.160.60:FF:000358">
    <property type="entry name" value="zinc finger protein 24"/>
    <property type="match status" value="1"/>
</dbReference>
<dbReference type="GeneID" id="114426744"/>
<dbReference type="GO" id="GO:0005634">
    <property type="term" value="C:nucleus"/>
    <property type="evidence" value="ECO:0007669"/>
    <property type="project" value="UniProtKB-SubCell"/>
</dbReference>
<evidence type="ECO:0000256" key="2">
    <source>
        <dbReference type="ARBA" id="ARBA00006991"/>
    </source>
</evidence>
<dbReference type="FunFam" id="3.30.160.60:FF:000060">
    <property type="entry name" value="zinc finger protein 436"/>
    <property type="match status" value="1"/>
</dbReference>
<dbReference type="FunFam" id="3.30.160.60:FF:001954">
    <property type="entry name" value="Zinc finger protein 787"/>
    <property type="match status" value="1"/>
</dbReference>
<keyword evidence="4" id="KW-0677">Repeat</keyword>
<gene>
    <name evidence="16" type="primary">LOC114426744</name>
</gene>
<feature type="compositionally biased region" description="Polar residues" evidence="13">
    <location>
        <begin position="336"/>
        <end position="364"/>
    </location>
</feature>
<evidence type="ECO:0000256" key="8">
    <source>
        <dbReference type="ARBA" id="ARBA00023125"/>
    </source>
</evidence>
<dbReference type="SUPFAM" id="SSF57667">
    <property type="entry name" value="beta-beta-alpha zinc fingers"/>
    <property type="match status" value="2"/>
</dbReference>
<comment type="subcellular location">
    <subcellularLocation>
        <location evidence="1">Nucleus</location>
    </subcellularLocation>
</comment>
<keyword evidence="15" id="KW-1185">Reference proteome</keyword>
<organism evidence="15 16">
    <name type="scientific">Parambassis ranga</name>
    <name type="common">Indian glassy fish</name>
    <dbReference type="NCBI Taxonomy" id="210632"/>
    <lineage>
        <taxon>Eukaryota</taxon>
        <taxon>Metazoa</taxon>
        <taxon>Chordata</taxon>
        <taxon>Craniata</taxon>
        <taxon>Vertebrata</taxon>
        <taxon>Euteleostomi</taxon>
        <taxon>Actinopterygii</taxon>
        <taxon>Neopterygii</taxon>
        <taxon>Teleostei</taxon>
        <taxon>Neoteleostei</taxon>
        <taxon>Acanthomorphata</taxon>
        <taxon>Ovalentaria</taxon>
        <taxon>Ambassidae</taxon>
        <taxon>Parambassis</taxon>
    </lineage>
</organism>
<dbReference type="InterPro" id="IPR013087">
    <property type="entry name" value="Znf_C2H2_type"/>
</dbReference>
<name>A0A6P7HNK4_9TELE</name>
<feature type="domain" description="C2H2-type" evidence="14">
    <location>
        <begin position="384"/>
        <end position="411"/>
    </location>
</feature>
<evidence type="ECO:0000256" key="9">
    <source>
        <dbReference type="ARBA" id="ARBA00023163"/>
    </source>
</evidence>
<evidence type="ECO:0000256" key="11">
    <source>
        <dbReference type="PROSITE-ProRule" id="PRU00042"/>
    </source>
</evidence>
<evidence type="ECO:0000256" key="7">
    <source>
        <dbReference type="ARBA" id="ARBA00023015"/>
    </source>
</evidence>
<dbReference type="AlphaFoldDB" id="A0A6P7HNK4"/>
<dbReference type="GO" id="GO:0008270">
    <property type="term" value="F:zinc ion binding"/>
    <property type="evidence" value="ECO:0007669"/>
    <property type="project" value="UniProtKB-KW"/>
</dbReference>
<keyword evidence="6" id="KW-0862">Zinc</keyword>
<dbReference type="GO" id="GO:0000978">
    <property type="term" value="F:RNA polymerase II cis-regulatory region sequence-specific DNA binding"/>
    <property type="evidence" value="ECO:0007669"/>
    <property type="project" value="TreeGrafter"/>
</dbReference>
<dbReference type="GO" id="GO:0032502">
    <property type="term" value="P:developmental process"/>
    <property type="evidence" value="ECO:0007669"/>
    <property type="project" value="UniProtKB-ARBA"/>
</dbReference>
<proteinExistence type="inferred from homology"/>
<protein>
    <submittedName>
        <fullName evidence="16">Zinc finger protein 397-like</fullName>
    </submittedName>
</protein>
<accession>A0A6P7HNK4</accession>
<feature type="region of interest" description="Disordered" evidence="13">
    <location>
        <begin position="73"/>
        <end position="138"/>
    </location>
</feature>
<dbReference type="FunFam" id="3.30.160.60:FF:000202">
    <property type="entry name" value="Zinc finger protein 574"/>
    <property type="match status" value="1"/>
</dbReference>
<evidence type="ECO:0000256" key="10">
    <source>
        <dbReference type="ARBA" id="ARBA00023242"/>
    </source>
</evidence>
<dbReference type="Gene3D" id="3.30.160.60">
    <property type="entry name" value="Classic Zinc Finger"/>
    <property type="match status" value="4"/>
</dbReference>
<dbReference type="RefSeq" id="XP_028250179.1">
    <property type="nucleotide sequence ID" value="XM_028394378.1"/>
</dbReference>
<keyword evidence="3" id="KW-0479">Metal-binding</keyword>
<dbReference type="PROSITE" id="PS00028">
    <property type="entry name" value="ZINC_FINGER_C2H2_1"/>
    <property type="match status" value="4"/>
</dbReference>
<dbReference type="InterPro" id="IPR036236">
    <property type="entry name" value="Znf_C2H2_sf"/>
</dbReference>
<dbReference type="Pfam" id="PF00096">
    <property type="entry name" value="zf-C2H2"/>
    <property type="match status" value="3"/>
</dbReference>
<evidence type="ECO:0000256" key="5">
    <source>
        <dbReference type="ARBA" id="ARBA00022771"/>
    </source>
</evidence>
<evidence type="ECO:0000256" key="4">
    <source>
        <dbReference type="ARBA" id="ARBA00022737"/>
    </source>
</evidence>
<feature type="compositionally biased region" description="Polar residues" evidence="13">
    <location>
        <begin position="107"/>
        <end position="118"/>
    </location>
</feature>
<feature type="domain" description="C2H2-type" evidence="14">
    <location>
        <begin position="468"/>
        <end position="493"/>
    </location>
</feature>
<dbReference type="OrthoDB" id="6077919at2759"/>
<feature type="domain" description="C2H2-type" evidence="14">
    <location>
        <begin position="440"/>
        <end position="467"/>
    </location>
</feature>
<feature type="region of interest" description="Disordered" evidence="13">
    <location>
        <begin position="336"/>
        <end position="378"/>
    </location>
</feature>
<keyword evidence="8" id="KW-0238">DNA-binding</keyword>
<feature type="domain" description="C2H2-type" evidence="14">
    <location>
        <begin position="412"/>
        <end position="439"/>
    </location>
</feature>
<keyword evidence="5 11" id="KW-0863">Zinc-finger</keyword>
<dbReference type="SMART" id="SM00355">
    <property type="entry name" value="ZnF_C2H2"/>
    <property type="match status" value="4"/>
</dbReference>
<reference evidence="16" key="1">
    <citation type="submission" date="2025-08" db="UniProtKB">
        <authorList>
            <consortium name="RefSeq"/>
        </authorList>
    </citation>
    <scope>IDENTIFICATION</scope>
</reference>